<dbReference type="CDD" id="cd12148">
    <property type="entry name" value="fungal_TF_MHR"/>
    <property type="match status" value="1"/>
</dbReference>
<dbReference type="PANTHER" id="PTHR47424">
    <property type="entry name" value="REGULATORY PROTEIN GAL4"/>
    <property type="match status" value="1"/>
</dbReference>
<dbReference type="GO" id="GO:0000981">
    <property type="term" value="F:DNA-binding transcription factor activity, RNA polymerase II-specific"/>
    <property type="evidence" value="ECO:0007669"/>
    <property type="project" value="TreeGrafter"/>
</dbReference>
<evidence type="ECO:0000313" key="7">
    <source>
        <dbReference type="EMBL" id="KAJ9134205.1"/>
    </source>
</evidence>
<feature type="compositionally biased region" description="Polar residues" evidence="5">
    <location>
        <begin position="77"/>
        <end position="90"/>
    </location>
</feature>
<evidence type="ECO:0000256" key="2">
    <source>
        <dbReference type="ARBA" id="ARBA00023125"/>
    </source>
</evidence>
<proteinExistence type="predicted"/>
<name>A0AA38R5D4_9PEZI</name>
<keyword evidence="4" id="KW-0539">Nucleus</keyword>
<keyword evidence="8" id="KW-1185">Reference proteome</keyword>
<dbReference type="AlphaFoldDB" id="A0AA38R5D4"/>
<dbReference type="GO" id="GO:0005634">
    <property type="term" value="C:nucleus"/>
    <property type="evidence" value="ECO:0007669"/>
    <property type="project" value="TreeGrafter"/>
</dbReference>
<keyword evidence="2" id="KW-0238">DNA-binding</keyword>
<comment type="caution">
    <text evidence="7">The sequence shown here is derived from an EMBL/GenBank/DDBJ whole genome shotgun (WGS) entry which is preliminary data.</text>
</comment>
<feature type="domain" description="Xylanolytic transcriptional activator regulatory" evidence="6">
    <location>
        <begin position="256"/>
        <end position="331"/>
    </location>
</feature>
<evidence type="ECO:0000256" key="3">
    <source>
        <dbReference type="ARBA" id="ARBA00023163"/>
    </source>
</evidence>
<evidence type="ECO:0000313" key="8">
    <source>
        <dbReference type="Proteomes" id="UP001174691"/>
    </source>
</evidence>
<evidence type="ECO:0000256" key="4">
    <source>
        <dbReference type="ARBA" id="ARBA00023242"/>
    </source>
</evidence>
<evidence type="ECO:0000256" key="1">
    <source>
        <dbReference type="ARBA" id="ARBA00023015"/>
    </source>
</evidence>
<dbReference type="PANTHER" id="PTHR47424:SF3">
    <property type="entry name" value="REGULATORY PROTEIN GAL4"/>
    <property type="match status" value="1"/>
</dbReference>
<feature type="compositionally biased region" description="Basic residues" evidence="5">
    <location>
        <begin position="93"/>
        <end position="109"/>
    </location>
</feature>
<sequence length="652" mass="73031">MLDAGDSDDHSGLGALLRASEHISESHNNNAAPSPVPTSSAYEAGSPDLVRVPSNAEQAAPVPSAPNSPEPDGYFGESSTFAFVSNVQAGSPSHHRRPDHHRNKRRRLSNRTADTSKADTAGLTPKDNTVGFDLPPKHLADSLLDAYFARVHRLYPFVHEQTFRLDYERIYLRQDSESLAESRPVSIALLYMVFAHGAEFCRSLSETETVGIAAEFVAKAKRIVFAQMFRQESLELVQSLLLMCQYLQSTLELNQCWSLVGLMIRTAVSLGLHFNPLASEPFTTIEREIRKRVWWGCFMIDRTLSMKLGRPPSILSATAFDVDLPLNVDDQYISQDPILPRQPDYRPSLMLFFTHTIQQGRIIEKVLHELYRPNNSRTKDPAHQHAKHSPANSHVIGQTVILDGELLSWWNDAPAHLREKPVVPDGPEFEAQRNVLYARYLNLRLLIHRQTFLMYCKHDIDDPFQRAVVVASCRTCLATAREVIEVIHGRRLFNSLWYNLHYVFTSMGVLLSLETMDKTKLESLGETRGQDSALELGMEYLKAASRFSTLSKRYVEMLERIRTTPSTDSSATKTAQVSGAQEEIQPASSSSDDAATFSRLPNPQDPGPFGPLGDLPMFDDTGLMDFNNDLLFGTGLPRDLLSSDWSVSGTPY</sequence>
<dbReference type="GO" id="GO:0008270">
    <property type="term" value="F:zinc ion binding"/>
    <property type="evidence" value="ECO:0007669"/>
    <property type="project" value="InterPro"/>
</dbReference>
<dbReference type="SMART" id="SM00906">
    <property type="entry name" value="Fungal_trans"/>
    <property type="match status" value="1"/>
</dbReference>
<feature type="compositionally biased region" description="Polar residues" evidence="5">
    <location>
        <begin position="565"/>
        <end position="579"/>
    </location>
</feature>
<accession>A0AA38R5D4</accession>
<reference evidence="7" key="1">
    <citation type="submission" date="2022-07" db="EMBL/GenBank/DDBJ databases">
        <title>Fungi with potential for degradation of polypropylene.</title>
        <authorList>
            <person name="Gostincar C."/>
        </authorList>
    </citation>
    <scope>NUCLEOTIDE SEQUENCE</scope>
    <source>
        <strain evidence="7">EXF-13287</strain>
    </source>
</reference>
<dbReference type="Pfam" id="PF04082">
    <property type="entry name" value="Fungal_trans"/>
    <property type="match status" value="1"/>
</dbReference>
<dbReference type="Proteomes" id="UP001174691">
    <property type="component" value="Unassembled WGS sequence"/>
</dbReference>
<dbReference type="InterPro" id="IPR051127">
    <property type="entry name" value="Fungal_SecMet_Regulators"/>
</dbReference>
<dbReference type="InterPro" id="IPR007219">
    <property type="entry name" value="XnlR_reg_dom"/>
</dbReference>
<organism evidence="7 8">
    <name type="scientific">Coniochaeta hoffmannii</name>
    <dbReference type="NCBI Taxonomy" id="91930"/>
    <lineage>
        <taxon>Eukaryota</taxon>
        <taxon>Fungi</taxon>
        <taxon>Dikarya</taxon>
        <taxon>Ascomycota</taxon>
        <taxon>Pezizomycotina</taxon>
        <taxon>Sordariomycetes</taxon>
        <taxon>Sordariomycetidae</taxon>
        <taxon>Coniochaetales</taxon>
        <taxon>Coniochaetaceae</taxon>
        <taxon>Coniochaeta</taxon>
    </lineage>
</organism>
<keyword evidence="1" id="KW-0805">Transcription regulation</keyword>
<dbReference type="GO" id="GO:0000978">
    <property type="term" value="F:RNA polymerase II cis-regulatory region sequence-specific DNA binding"/>
    <property type="evidence" value="ECO:0007669"/>
    <property type="project" value="TreeGrafter"/>
</dbReference>
<keyword evidence="3" id="KW-0804">Transcription</keyword>
<dbReference type="EMBL" id="JANBVN010000187">
    <property type="protein sequence ID" value="KAJ9134205.1"/>
    <property type="molecule type" value="Genomic_DNA"/>
</dbReference>
<dbReference type="GO" id="GO:0006351">
    <property type="term" value="P:DNA-templated transcription"/>
    <property type="evidence" value="ECO:0007669"/>
    <property type="project" value="InterPro"/>
</dbReference>
<evidence type="ECO:0000259" key="6">
    <source>
        <dbReference type="SMART" id="SM00906"/>
    </source>
</evidence>
<feature type="compositionally biased region" description="Polar residues" evidence="5">
    <location>
        <begin position="26"/>
        <end position="41"/>
    </location>
</feature>
<dbReference type="GO" id="GO:0000435">
    <property type="term" value="P:positive regulation of transcription from RNA polymerase II promoter by galactose"/>
    <property type="evidence" value="ECO:0007669"/>
    <property type="project" value="TreeGrafter"/>
</dbReference>
<gene>
    <name evidence="7" type="ORF">NKR19_g8751</name>
</gene>
<evidence type="ECO:0000256" key="5">
    <source>
        <dbReference type="SAM" id="MobiDB-lite"/>
    </source>
</evidence>
<feature type="region of interest" description="Disordered" evidence="5">
    <location>
        <begin position="565"/>
        <end position="616"/>
    </location>
</feature>
<protein>
    <submittedName>
        <fullName evidence="7">Transcription factor</fullName>
    </submittedName>
</protein>
<feature type="region of interest" description="Disordered" evidence="5">
    <location>
        <begin position="1"/>
        <end position="129"/>
    </location>
</feature>